<name>A0A5R8WM83_9BACT</name>
<sequence length="127" mass="14363">MSEEANDDQFQARTRANIQQAVQVLQQTLQPYLRTFSAEELTMLRKVATTPGPRALPLPAANTDLGRLHGRLTQLRGQMAPFAWLDDLRAELEDLLVLLEGTLIWYGAERHDLTPDLQQALRLIMAN</sequence>
<dbReference type="Proteomes" id="UP000305517">
    <property type="component" value="Unassembled WGS sequence"/>
</dbReference>
<dbReference type="OrthoDB" id="10014960at2"/>
<protein>
    <submittedName>
        <fullName evidence="1">Uncharacterized protein</fullName>
    </submittedName>
</protein>
<gene>
    <name evidence="1" type="ORF">FDY95_17575</name>
</gene>
<dbReference type="AlphaFoldDB" id="A0A5R8WM83"/>
<comment type="caution">
    <text evidence="1">The sequence shown here is derived from an EMBL/GenBank/DDBJ whole genome shotgun (WGS) entry which is preliminary data.</text>
</comment>
<reference evidence="1 2" key="1">
    <citation type="submission" date="2019-05" db="EMBL/GenBank/DDBJ databases">
        <title>Hymenobacter edaphi sp. nov., isolated from abandoned arsenic-contaminated farmland soil.</title>
        <authorList>
            <person name="Nie L."/>
        </authorList>
    </citation>
    <scope>NUCLEOTIDE SEQUENCE [LARGE SCALE GENOMIC DNA]</scope>
    <source>
        <strain evidence="1 2">1-3-3-8</strain>
    </source>
</reference>
<accession>A0A5R8WM83</accession>
<evidence type="ECO:0000313" key="2">
    <source>
        <dbReference type="Proteomes" id="UP000305517"/>
    </source>
</evidence>
<dbReference type="RefSeq" id="WP_138079792.1">
    <property type="nucleotide sequence ID" value="NZ_VAJM01000009.1"/>
</dbReference>
<proteinExistence type="predicted"/>
<dbReference type="EMBL" id="VAJM01000009">
    <property type="protein sequence ID" value="TLM90525.1"/>
    <property type="molecule type" value="Genomic_DNA"/>
</dbReference>
<keyword evidence="2" id="KW-1185">Reference proteome</keyword>
<evidence type="ECO:0000313" key="1">
    <source>
        <dbReference type="EMBL" id="TLM90525.1"/>
    </source>
</evidence>
<organism evidence="1 2">
    <name type="scientific">Hymenobacter jeollabukensis</name>
    <dbReference type="NCBI Taxonomy" id="2025313"/>
    <lineage>
        <taxon>Bacteria</taxon>
        <taxon>Pseudomonadati</taxon>
        <taxon>Bacteroidota</taxon>
        <taxon>Cytophagia</taxon>
        <taxon>Cytophagales</taxon>
        <taxon>Hymenobacteraceae</taxon>
        <taxon>Hymenobacter</taxon>
    </lineage>
</organism>